<feature type="transmembrane region" description="Helical" evidence="2">
    <location>
        <begin position="182"/>
        <end position="204"/>
    </location>
</feature>
<dbReference type="InterPro" id="IPR053807">
    <property type="entry name" value="LppM"/>
</dbReference>
<reference evidence="4 5" key="2">
    <citation type="submission" date="2012-02" db="EMBL/GenBank/DDBJ databases">
        <title>Improved High-Quality Draft sequence of Eubacterium cellulosolvens 6.</title>
        <authorList>
            <consortium name="US DOE Joint Genome Institute"/>
            <person name="Lucas S."/>
            <person name="Han J."/>
            <person name="Lapidus A."/>
            <person name="Cheng J.-F."/>
            <person name="Goodwin L."/>
            <person name="Pitluck S."/>
            <person name="Peters L."/>
            <person name="Mikhailova N."/>
            <person name="Gu W."/>
            <person name="Detter J.C."/>
            <person name="Han C."/>
            <person name="Tapia R."/>
            <person name="Land M."/>
            <person name="Hauser L."/>
            <person name="Kyrpides N."/>
            <person name="Ivanova N."/>
            <person name="Pagani I."/>
            <person name="Johnson E."/>
            <person name="Mukhopadhyay B."/>
            <person name="Anderson I."/>
            <person name="Woyke T."/>
        </authorList>
    </citation>
    <scope>NUCLEOTIDE SEQUENCE [LARGE SCALE GENOMIC DNA]</scope>
    <source>
        <strain evidence="4 5">6</strain>
    </source>
</reference>
<evidence type="ECO:0000256" key="2">
    <source>
        <dbReference type="SAM" id="Phobius"/>
    </source>
</evidence>
<evidence type="ECO:0000313" key="4">
    <source>
        <dbReference type="EMBL" id="EIM55919.1"/>
    </source>
</evidence>
<dbReference type="STRING" id="633697.EubceDRAFT1_0049"/>
<accession>I5AQ46</accession>
<sequence length="343" mass="38431">MTEDSLFDEYGTVDMTMLLAALDDLDYENYSDRFPSMDSLKMWYMEDGWEVEEYKEDGYSGLIVKKQGNPIDDIDSTMKKAVIASGSDNSSFIEKQEDKYILDVQVFGEEQRERIADIKKYLKRFDGFLKIVVKLPYKQIESNATSVSEDGKTLEWDLANFDLDQHVHAEFSLENTEKGSGMIWYVVGIIILLGVVLAVILILVNEKKKQQAPNAAYGFPQGAGYPMQNMPGSPNMEYPNPNMTGPQNGGYPNPNMPFHQNGGFQGQFGAPQMPQAGGQNPPPFPNPMPGSNPQGVGYPPQNLYGNSQMQRSTMNDDQRFRPKETMGEIPPQGTDENAAEEKK</sequence>
<feature type="compositionally biased region" description="Basic and acidic residues" evidence="1">
    <location>
        <begin position="314"/>
        <end position="326"/>
    </location>
</feature>
<evidence type="ECO:0000256" key="1">
    <source>
        <dbReference type="SAM" id="MobiDB-lite"/>
    </source>
</evidence>
<feature type="compositionally biased region" description="Polar residues" evidence="1">
    <location>
        <begin position="303"/>
        <end position="313"/>
    </location>
</feature>
<evidence type="ECO:0000313" key="5">
    <source>
        <dbReference type="Proteomes" id="UP000005753"/>
    </source>
</evidence>
<evidence type="ECO:0000259" key="3">
    <source>
        <dbReference type="Pfam" id="PF21946"/>
    </source>
</evidence>
<feature type="compositionally biased region" description="Pro residues" evidence="1">
    <location>
        <begin position="280"/>
        <end position="290"/>
    </location>
</feature>
<keyword evidence="5" id="KW-1185">Reference proteome</keyword>
<dbReference type="Proteomes" id="UP000005753">
    <property type="component" value="Chromosome"/>
</dbReference>
<dbReference type="EMBL" id="CM001487">
    <property type="protein sequence ID" value="EIM55919.1"/>
    <property type="molecule type" value="Genomic_DNA"/>
</dbReference>
<feature type="domain" description="LppM" evidence="3">
    <location>
        <begin position="11"/>
        <end position="159"/>
    </location>
</feature>
<feature type="region of interest" description="Disordered" evidence="1">
    <location>
        <begin position="264"/>
        <end position="343"/>
    </location>
</feature>
<proteinExistence type="predicted"/>
<name>I5AQ46_EUBC6</name>
<dbReference type="AlphaFoldDB" id="I5AQ46"/>
<protein>
    <recommendedName>
        <fullName evidence="3">LppM domain-containing protein</fullName>
    </recommendedName>
</protein>
<dbReference type="HOGENOM" id="CLU_808322_0_0_9"/>
<reference evidence="4 5" key="1">
    <citation type="submission" date="2010-08" db="EMBL/GenBank/DDBJ databases">
        <authorList>
            <consortium name="US DOE Joint Genome Institute (JGI-PGF)"/>
            <person name="Lucas S."/>
            <person name="Copeland A."/>
            <person name="Lapidus A."/>
            <person name="Cheng J.-F."/>
            <person name="Bruce D."/>
            <person name="Goodwin L."/>
            <person name="Pitluck S."/>
            <person name="Land M.L."/>
            <person name="Hauser L."/>
            <person name="Chang Y.-J."/>
            <person name="Anderson I.J."/>
            <person name="Johnson E."/>
            <person name="Mulhopadhyay B."/>
            <person name="Kyrpides N."/>
            <person name="Woyke T.J."/>
        </authorList>
    </citation>
    <scope>NUCLEOTIDE SEQUENCE [LARGE SCALE GENOMIC DNA]</scope>
    <source>
        <strain evidence="4 5">6</strain>
    </source>
</reference>
<keyword evidence="2" id="KW-0812">Transmembrane</keyword>
<gene>
    <name evidence="4" type="ORF">EubceDRAFT1_0049</name>
</gene>
<dbReference type="OrthoDB" id="2004481at2"/>
<keyword evidence="2" id="KW-0472">Membrane</keyword>
<dbReference type="Pfam" id="PF21946">
    <property type="entry name" value="LppM"/>
    <property type="match status" value="1"/>
</dbReference>
<keyword evidence="2" id="KW-1133">Transmembrane helix</keyword>
<organism evidence="4 5">
    <name type="scientific">Eubacterium cellulosolvens (strain ATCC 43171 / JCM 9499 / 6)</name>
    <name type="common">Cillobacterium cellulosolvens</name>
    <dbReference type="NCBI Taxonomy" id="633697"/>
    <lineage>
        <taxon>Bacteria</taxon>
        <taxon>Bacillati</taxon>
        <taxon>Bacillota</taxon>
        <taxon>Clostridia</taxon>
        <taxon>Eubacteriales</taxon>
        <taxon>Eubacteriaceae</taxon>
        <taxon>Eubacterium</taxon>
    </lineage>
</organism>
<feature type="compositionally biased region" description="Low complexity" evidence="1">
    <location>
        <begin position="264"/>
        <end position="279"/>
    </location>
</feature>